<dbReference type="Gene3D" id="3.30.559.30">
    <property type="entry name" value="Nonribosomal peptide synthetase, condensation domain"/>
    <property type="match status" value="3"/>
</dbReference>
<dbReference type="FunFam" id="1.10.1200.10:FF:000005">
    <property type="entry name" value="Nonribosomal peptide synthetase 1"/>
    <property type="match status" value="2"/>
</dbReference>
<evidence type="ECO:0000313" key="5">
    <source>
        <dbReference type="EMBL" id="TBU87902.1"/>
    </source>
</evidence>
<protein>
    <submittedName>
        <fullName evidence="5">Non-ribosomal peptide synthetase</fullName>
    </submittedName>
</protein>
<dbReference type="Pfam" id="PF00550">
    <property type="entry name" value="PP-binding"/>
    <property type="match status" value="2"/>
</dbReference>
<dbReference type="InterPro" id="IPR009081">
    <property type="entry name" value="PP-bd_ACP"/>
</dbReference>
<evidence type="ECO:0000256" key="2">
    <source>
        <dbReference type="ARBA" id="ARBA00022450"/>
    </source>
</evidence>
<dbReference type="PROSITE" id="PS00012">
    <property type="entry name" value="PHOSPHOPANTETHEINE"/>
    <property type="match status" value="1"/>
</dbReference>
<gene>
    <name evidence="5" type="ORF">DNK44_19440</name>
</gene>
<dbReference type="Proteomes" id="UP000293172">
    <property type="component" value="Unassembled WGS sequence"/>
</dbReference>
<feature type="domain" description="Carrier" evidence="4">
    <location>
        <begin position="964"/>
        <end position="1038"/>
    </location>
</feature>
<dbReference type="Pfam" id="PF00501">
    <property type="entry name" value="AMP-binding"/>
    <property type="match status" value="2"/>
</dbReference>
<feature type="domain" description="Carrier" evidence="4">
    <location>
        <begin position="2464"/>
        <end position="2539"/>
    </location>
</feature>
<name>A0A4Q9QX74_9GAMM</name>
<dbReference type="InterPro" id="IPR001242">
    <property type="entry name" value="Condensation_dom"/>
</dbReference>
<dbReference type="Pfam" id="PF13193">
    <property type="entry name" value="AMP-binding_C"/>
    <property type="match status" value="2"/>
</dbReference>
<dbReference type="InterPro" id="IPR025110">
    <property type="entry name" value="AMP-bd_C"/>
</dbReference>
<dbReference type="InterPro" id="IPR045851">
    <property type="entry name" value="AMP-bd_C_sf"/>
</dbReference>
<dbReference type="Pfam" id="PF00668">
    <property type="entry name" value="Condensation"/>
    <property type="match status" value="3"/>
</dbReference>
<dbReference type="InterPro" id="IPR020845">
    <property type="entry name" value="AMP-binding_CS"/>
</dbReference>
<dbReference type="SUPFAM" id="SSF47336">
    <property type="entry name" value="ACP-like"/>
    <property type="match status" value="2"/>
</dbReference>
<dbReference type="OrthoDB" id="9757559at2"/>
<dbReference type="GO" id="GO:0003824">
    <property type="term" value="F:catalytic activity"/>
    <property type="evidence" value="ECO:0007669"/>
    <property type="project" value="InterPro"/>
</dbReference>
<dbReference type="Gene3D" id="1.10.1200.10">
    <property type="entry name" value="ACP-like"/>
    <property type="match status" value="2"/>
</dbReference>
<dbReference type="CDD" id="cd19543">
    <property type="entry name" value="DCL_NRPS"/>
    <property type="match status" value="1"/>
</dbReference>
<dbReference type="NCBIfam" id="TIGR01733">
    <property type="entry name" value="AA-adenyl-dom"/>
    <property type="match status" value="2"/>
</dbReference>
<dbReference type="CDD" id="cd05930">
    <property type="entry name" value="A_NRPS"/>
    <property type="match status" value="1"/>
</dbReference>
<evidence type="ECO:0000256" key="1">
    <source>
        <dbReference type="ARBA" id="ARBA00001957"/>
    </source>
</evidence>
<dbReference type="PANTHER" id="PTHR45398">
    <property type="match status" value="1"/>
</dbReference>
<dbReference type="Gene3D" id="2.30.38.10">
    <property type="entry name" value="Luciferase, Domain 3"/>
    <property type="match status" value="2"/>
</dbReference>
<comment type="cofactor">
    <cofactor evidence="1">
        <name>pantetheine 4'-phosphate</name>
        <dbReference type="ChEBI" id="CHEBI:47942"/>
    </cofactor>
</comment>
<dbReference type="InterPro" id="IPR023213">
    <property type="entry name" value="CAT-like_dom_sf"/>
</dbReference>
<dbReference type="FunFam" id="3.40.50.980:FF:000001">
    <property type="entry name" value="Non-ribosomal peptide synthetase"/>
    <property type="match status" value="2"/>
</dbReference>
<dbReference type="PROSITE" id="PS00455">
    <property type="entry name" value="AMP_BINDING"/>
    <property type="match status" value="1"/>
</dbReference>
<comment type="caution">
    <text evidence="5">The sequence shown here is derived from an EMBL/GenBank/DDBJ whole genome shotgun (WGS) entry which is preliminary data.</text>
</comment>
<dbReference type="Gene3D" id="3.30.559.10">
    <property type="entry name" value="Chloramphenicol acetyltransferase-like domain"/>
    <property type="match status" value="3"/>
</dbReference>
<dbReference type="Gene3D" id="3.40.50.980">
    <property type="match status" value="4"/>
</dbReference>
<dbReference type="InterPro" id="IPR010060">
    <property type="entry name" value="NRPS_synth"/>
</dbReference>
<evidence type="ECO:0000313" key="6">
    <source>
        <dbReference type="Proteomes" id="UP000293172"/>
    </source>
</evidence>
<dbReference type="InterPro" id="IPR000873">
    <property type="entry name" value="AMP-dep_synth/lig_dom"/>
</dbReference>
<keyword evidence="3" id="KW-0597">Phosphoprotein</keyword>
<evidence type="ECO:0000259" key="4">
    <source>
        <dbReference type="PROSITE" id="PS50075"/>
    </source>
</evidence>
<dbReference type="SUPFAM" id="SSF52777">
    <property type="entry name" value="CoA-dependent acyltransferases"/>
    <property type="match status" value="6"/>
</dbReference>
<accession>A0A4Q9QX74</accession>
<dbReference type="EMBL" id="QJUL01000034">
    <property type="protein sequence ID" value="TBU87902.1"/>
    <property type="molecule type" value="Genomic_DNA"/>
</dbReference>
<dbReference type="SUPFAM" id="SSF56801">
    <property type="entry name" value="Acetyl-CoA synthetase-like"/>
    <property type="match status" value="2"/>
</dbReference>
<evidence type="ECO:0000256" key="3">
    <source>
        <dbReference type="ARBA" id="ARBA00022553"/>
    </source>
</evidence>
<organism evidence="5 6">
    <name type="scientific">Phytopseudomonas dryadis</name>
    <dbReference type="NCBI Taxonomy" id="2487520"/>
    <lineage>
        <taxon>Bacteria</taxon>
        <taxon>Pseudomonadati</taxon>
        <taxon>Pseudomonadota</taxon>
        <taxon>Gammaproteobacteria</taxon>
        <taxon>Pseudomonadales</taxon>
        <taxon>Pseudomonadaceae</taxon>
        <taxon>Phytopseudomonas</taxon>
    </lineage>
</organism>
<dbReference type="InterPro" id="IPR010071">
    <property type="entry name" value="AA_adenyl_dom"/>
</dbReference>
<dbReference type="PANTHER" id="PTHR45398:SF1">
    <property type="entry name" value="ENZYME, PUTATIVE (JCVI)-RELATED"/>
    <property type="match status" value="1"/>
</dbReference>
<dbReference type="InterPro" id="IPR036736">
    <property type="entry name" value="ACP-like_sf"/>
</dbReference>
<sequence length="2569" mass="283298">MSSLQQGILFHSLQQESSDPYFYQFGFDIEGRFDPALFNSAWEQVARHYQVLRTNYRWEEVETPLQIVFKTPLMDIEVVDLQGASAADAEAAIERILQAVKQAGYDFRQGSPVALKVFVRSAERWNFHWSFHHISLDGWSVSKVLGDLLQCYEALLDGKVYTISSSLPYTRYIQWVHEQDKAALDAHWRATLAGFDEKTPLPLIGDYSDTRYAERPVLFSREDSELIRGAARAHGVTVNTLVQAAWGLLLIGYSQAEEVLFGVTTSGRSAALPGLQTVVGLCINTLPLRIAIDPQLDIGQWLRQIQAQSAESREFEFSSLPELVKYSDLPEGDSLFDSILVFENYPIDEALKQAPAGLRIRQLGDGREHVEEEGVIYRGGRNNYAISVIANLSDQLELTLAYHCQHYSDNSVAELAHQLKHHMMSLARSGSQPLGRLTGLTTVVADTQQQVLAGCKQVFADHDFLALWRQSVTLWPDRLALVHEGRGLDYAALDQHSNQLAHYLLNQGIGVGSTVALCYGRTLEWVISLLAVLKCGATYLPLDHQQPVERLQQLLQDSAAALLIHAADEPKVAQLSGCPTLAYDVQRWSSFGTEPLAVTVHPLQAAYTIYTSGSTGQPKGVVVSHQALANYLQAVYQRLDLPSHASMALVSTVAADLGHTLLFGALASGCPLHLLSYEHAFDPDLFAQYMVEHRIDVLKIVPSHLLSLMQAANAADVLPERALIVGGEACSWALVEKVRMLKSHCRIINHYGPTETTVGVSTHEVAERLADSHSVPIGLPLNNVHALIFDTYLNPVPQRVAGELYIGGETLAQGYLGRPAATAERFIPTEDGKRLYRTGDRVRMTREALPEFMGRADDQVKIRGYRVEPGEVGQVLKSLQGVREVTVLALPLESEDSRLQLVAYCAVEPGITAEHLLPVMKGYLPEHLVPAQIILVERLPLTANGKLDTRALPKPGAVKQQYVAPTNEIEEILASVWGDVLRLEQVGITDNFFDLGGDSILSLQIIARSKRKGLKLTPKQLFEKQTIAQLAQVAKWAEVKAAAAPVSTEQIRGIQPLLPIQMRFFATAIPERHHWNQSILLQPHTRLDVAGLNLALQALYTQHDALRLAFKVESGQWCAQYQASVPGELLWTPPALASAEQIEVLAEQAQRSLNLEQGVLLRAVLMELPQGQQRLLLVIHHCVVDGVSWRVLLEDLQSAYAQAARGEPVKLPDKGTSLQAWGKRLQVYAHSETLKAELGYWQSCLQGSAIDLPCDSPQGGLGISLAQVVSTRLDQALTHKLLKIAPKAYRTQVNDLLLTALSRVLCRWCEQSSVAIQLEGHGREALFDELDISRTTGWFTSLFPVKLTPAADLDGSIKQVKEQLRQLPNKGIGYGLLRYCGDADSQSALAALAEPRITFNYLGQFDGDFAADQGALFVPAFESAGAARSPLGELGNWLSVNGQVYGGELELSWTFSQGMYRAETVQVLADDYGRELAALIEHCCSAQHYGVTPSDFNLVTFNQAQLELLPVAAQDITDIYPLSPMQQGILFHALHEPQGPAYINQLRVDVRQLDADRFHQAWQQTLNAHEILRTAFVWPQGMNVPVQIVLDSVQMPWVIHDWQCQGNLEQALDQLASEDLAAGFELDLAPLLRVILVRTGASDYHLIYTSHHILMDGWSTSQLFGEVLQRYAGQAPAAPQGRYRDYIEWLIQRDAQASQGFWKQALANLQEPTRLANALGPQQVLDQGYADYGHLFSATLTSALNGFAREQKVTFNTLMQAAWLLLLQRYTGQETVAFGATVAGRPTDLAGVEQQIGLFINTLPVVAMPLPEVSVARWIQQVQDLNLALREHEHTPLYDIQRWGGVGGDALFDSILVFENYPMSEALGQGAGPDFLSIRLQEQTNYPLTLVAITGHELSLNCSFDRSYFDEASIRRLACQLESLMCQFMADAQRPLGALELLYPEQRQMALAWSRSPDRPLSGPGVVEQIALQAQANPQAVAILFADQQLDYATLDAQANRLAHKLRAMGVGPEVRVGVCLRRTPQMIISLLAILKAGGAYVPLDPEYPQERLLHMLDDSHAAVLLAEAPLLEVLPPVLQAQIVLVEQDPQWLREWPQTCPEVQTSPANLAYVIYTSGSTGKPKGVAISHGNLAALVQWSLDTYSRDTLNGVLASTSICFDLSVWEIFVTLAGGGFMVLADNALALAELPAREQVRLINTVPSAAAALQRAGQIPASVKVINLAGEPLKQGLVDSLYASTAVERVYDLYGPSEDTTYSTFTLRTRQGPANIGRPLENTAAYLLDNQLQVLPAGVAAELYLGGAGVSRGYLMRASLTAERFVPNLYANNGERLYRTGDLVRQGADGNIEYIGRADHQVKIRGFRIELNEIEAQLLEQDEVREAVVLAQDGVAGKHLHAYVVAAQPVADSGALLEGLRAALTERLPAHMLPGQLHLIEAIPLTPNGKLDRKALMALGDSPTQRYEAPETELQWEVATIWQEVLEVERVGLMDNFFQLGGHSLLATLVVTRIKERLGDKVALKELFETDSLKAFCSRIESLRIEMSPVQDELAKSLEALKRLSPDDLEKLIS</sequence>
<dbReference type="Gene3D" id="3.30.300.30">
    <property type="match status" value="2"/>
</dbReference>
<dbReference type="PROSITE" id="PS50075">
    <property type="entry name" value="CARRIER"/>
    <property type="match status" value="2"/>
</dbReference>
<keyword evidence="2" id="KW-0596">Phosphopantetheine</keyword>
<reference evidence="5 6" key="1">
    <citation type="submission" date="2018-06" db="EMBL/GenBank/DDBJ databases">
        <title>Three novel Pseudomonas species isolated from symptomatic oak.</title>
        <authorList>
            <person name="Bueno-Gonzalez V."/>
            <person name="Brady C."/>
        </authorList>
    </citation>
    <scope>NUCLEOTIDE SEQUENCE [LARGE SCALE GENOMIC DNA]</scope>
    <source>
        <strain evidence="5 6">P6B</strain>
    </source>
</reference>
<dbReference type="NCBIfam" id="TIGR01720">
    <property type="entry name" value="NRPS-para261"/>
    <property type="match status" value="1"/>
</dbReference>
<dbReference type="FunFam" id="3.30.300.30:FF:000015">
    <property type="entry name" value="Nonribosomal peptide synthase SidD"/>
    <property type="match status" value="1"/>
</dbReference>
<dbReference type="InterPro" id="IPR006162">
    <property type="entry name" value="Ppantetheine_attach_site"/>
</dbReference>
<proteinExistence type="predicted"/>
<dbReference type="NCBIfam" id="NF003417">
    <property type="entry name" value="PRK04813.1"/>
    <property type="match status" value="2"/>
</dbReference>
<dbReference type="CDD" id="cd19534">
    <property type="entry name" value="E_NRPS"/>
    <property type="match status" value="1"/>
</dbReference>